<dbReference type="InterPro" id="IPR008972">
    <property type="entry name" value="Cupredoxin"/>
</dbReference>
<dbReference type="SUPFAM" id="SSF49503">
    <property type="entry name" value="Cupredoxins"/>
    <property type="match status" value="2"/>
</dbReference>
<evidence type="ECO:0008006" key="10">
    <source>
        <dbReference type="Google" id="ProtNLM"/>
    </source>
</evidence>
<dbReference type="Pfam" id="PF00394">
    <property type="entry name" value="Cu-oxidase"/>
    <property type="match status" value="1"/>
</dbReference>
<dbReference type="FunFam" id="2.60.40.420:FF:000045">
    <property type="entry name" value="Laccase 2"/>
    <property type="match status" value="1"/>
</dbReference>
<dbReference type="InterPro" id="IPR011707">
    <property type="entry name" value="Cu-oxidase-like_N"/>
</dbReference>
<evidence type="ECO:0000256" key="5">
    <source>
        <dbReference type="SAM" id="SignalP"/>
    </source>
</evidence>
<gene>
    <name evidence="8" type="ORF">OFUS_LOCUS21835</name>
</gene>
<dbReference type="OrthoDB" id="2121828at2759"/>
<evidence type="ECO:0000313" key="9">
    <source>
        <dbReference type="Proteomes" id="UP000749559"/>
    </source>
</evidence>
<dbReference type="PROSITE" id="PS00079">
    <property type="entry name" value="MULTICOPPER_OXIDASE1"/>
    <property type="match status" value="1"/>
</dbReference>
<proteinExistence type="inferred from homology"/>
<dbReference type="AlphaFoldDB" id="A0A8S4PVN3"/>
<dbReference type="GO" id="GO:0005507">
    <property type="term" value="F:copper ion binding"/>
    <property type="evidence" value="ECO:0007669"/>
    <property type="project" value="InterPro"/>
</dbReference>
<sequence length="343" mass="38692">MKMEVVWLKTFLLLVALFSCTDAKPACSPEAEQCEFWLEVEEALTMLKGKTLVWPYKGEFYPYDVTDPENSEPVSPEGIIQADGFWQRNRIVMVVNGSLPGPAIEVYENQNIVVHVHNKLKSHGLTIHWHGLHQKGTPFMDGVAYITQCPIGPGHTFTYKFNVGNKGTYWYHSHIGVQRTNGLYGAFIIHERPKENQAPTEEFTMAISDWNHDFDSDTGHLKMVYGLYHGRSKFKNTKSLDGAFFSTFQFHAGLVNGKGRWYDPATNEHNGAPLEVFNVTPGTKYKFRVIAAGSLYPFRVSVDAHMLTIIASDGYDVKPVVAESFIINPGERFDFEITTDATV</sequence>
<evidence type="ECO:0000256" key="3">
    <source>
        <dbReference type="ARBA" id="ARBA00023002"/>
    </source>
</evidence>
<dbReference type="Pfam" id="PF07732">
    <property type="entry name" value="Cu-oxidase_3"/>
    <property type="match status" value="1"/>
</dbReference>
<dbReference type="GO" id="GO:0005886">
    <property type="term" value="C:plasma membrane"/>
    <property type="evidence" value="ECO:0007669"/>
    <property type="project" value="TreeGrafter"/>
</dbReference>
<feature type="domain" description="Plastocyanin-like" evidence="6">
    <location>
        <begin position="247"/>
        <end position="341"/>
    </location>
</feature>
<dbReference type="GO" id="GO:0006826">
    <property type="term" value="P:iron ion transport"/>
    <property type="evidence" value="ECO:0007669"/>
    <property type="project" value="TreeGrafter"/>
</dbReference>
<dbReference type="PROSITE" id="PS51257">
    <property type="entry name" value="PROKAR_LIPOPROTEIN"/>
    <property type="match status" value="1"/>
</dbReference>
<evidence type="ECO:0000256" key="1">
    <source>
        <dbReference type="ARBA" id="ARBA00010609"/>
    </source>
</evidence>
<evidence type="ECO:0000259" key="7">
    <source>
        <dbReference type="Pfam" id="PF07732"/>
    </source>
</evidence>
<reference evidence="8" key="1">
    <citation type="submission" date="2022-03" db="EMBL/GenBank/DDBJ databases">
        <authorList>
            <person name="Martin C."/>
        </authorList>
    </citation>
    <scope>NUCLEOTIDE SEQUENCE</scope>
</reference>
<feature type="signal peptide" evidence="5">
    <location>
        <begin position="1"/>
        <end position="23"/>
    </location>
</feature>
<evidence type="ECO:0000313" key="8">
    <source>
        <dbReference type="EMBL" id="CAH1797574.1"/>
    </source>
</evidence>
<name>A0A8S4PVN3_OWEFU</name>
<keyword evidence="3" id="KW-0560">Oxidoreductase</keyword>
<accession>A0A8S4PVN3</accession>
<dbReference type="InterPro" id="IPR033138">
    <property type="entry name" value="Cu_oxidase_CS"/>
</dbReference>
<evidence type="ECO:0000256" key="2">
    <source>
        <dbReference type="ARBA" id="ARBA00022723"/>
    </source>
</evidence>
<feature type="domain" description="Plastocyanin-like" evidence="7">
    <location>
        <begin position="89"/>
        <end position="193"/>
    </location>
</feature>
<dbReference type="CDD" id="cd13858">
    <property type="entry name" value="CuRO_1_tcLCC2_insect_like"/>
    <property type="match status" value="1"/>
</dbReference>
<evidence type="ECO:0000256" key="4">
    <source>
        <dbReference type="ARBA" id="ARBA00023008"/>
    </source>
</evidence>
<comment type="similarity">
    <text evidence="1">Belongs to the multicopper oxidase family.</text>
</comment>
<dbReference type="InterPro" id="IPR045087">
    <property type="entry name" value="Cu-oxidase_fam"/>
</dbReference>
<evidence type="ECO:0000259" key="6">
    <source>
        <dbReference type="Pfam" id="PF00394"/>
    </source>
</evidence>
<keyword evidence="5" id="KW-0732">Signal</keyword>
<keyword evidence="2" id="KW-0479">Metal-binding</keyword>
<dbReference type="PANTHER" id="PTHR11709">
    <property type="entry name" value="MULTI-COPPER OXIDASE"/>
    <property type="match status" value="1"/>
</dbReference>
<feature type="chain" id="PRO_5035880461" description="Laccase" evidence="5">
    <location>
        <begin position="24"/>
        <end position="343"/>
    </location>
</feature>
<dbReference type="PANTHER" id="PTHR11709:SF394">
    <property type="entry name" value="FI03373P-RELATED"/>
    <property type="match status" value="1"/>
</dbReference>
<organism evidence="8 9">
    <name type="scientific">Owenia fusiformis</name>
    <name type="common">Polychaete worm</name>
    <dbReference type="NCBI Taxonomy" id="6347"/>
    <lineage>
        <taxon>Eukaryota</taxon>
        <taxon>Metazoa</taxon>
        <taxon>Spiralia</taxon>
        <taxon>Lophotrochozoa</taxon>
        <taxon>Annelida</taxon>
        <taxon>Polychaeta</taxon>
        <taxon>Sedentaria</taxon>
        <taxon>Canalipalpata</taxon>
        <taxon>Sabellida</taxon>
        <taxon>Oweniida</taxon>
        <taxon>Oweniidae</taxon>
        <taxon>Owenia</taxon>
    </lineage>
</organism>
<dbReference type="EMBL" id="CAIIXF020000010">
    <property type="protein sequence ID" value="CAH1797574.1"/>
    <property type="molecule type" value="Genomic_DNA"/>
</dbReference>
<dbReference type="Proteomes" id="UP000749559">
    <property type="component" value="Unassembled WGS sequence"/>
</dbReference>
<keyword evidence="4" id="KW-0186">Copper</keyword>
<dbReference type="CDD" id="cd13884">
    <property type="entry name" value="CuRO_2_tcLCC_insect_like"/>
    <property type="match status" value="1"/>
</dbReference>
<dbReference type="GO" id="GO:0016491">
    <property type="term" value="F:oxidoreductase activity"/>
    <property type="evidence" value="ECO:0007669"/>
    <property type="project" value="UniProtKB-KW"/>
</dbReference>
<dbReference type="Gene3D" id="2.60.40.420">
    <property type="entry name" value="Cupredoxins - blue copper proteins"/>
    <property type="match status" value="2"/>
</dbReference>
<dbReference type="InterPro" id="IPR001117">
    <property type="entry name" value="Cu-oxidase_2nd"/>
</dbReference>
<protein>
    <recommendedName>
        <fullName evidence="10">Laccase</fullName>
    </recommendedName>
</protein>
<keyword evidence="9" id="KW-1185">Reference proteome</keyword>
<comment type="caution">
    <text evidence="8">The sequence shown here is derived from an EMBL/GenBank/DDBJ whole genome shotgun (WGS) entry which is preliminary data.</text>
</comment>